<dbReference type="CDD" id="cd03364">
    <property type="entry name" value="TOPRIM_DnaG_primases"/>
    <property type="match status" value="1"/>
</dbReference>
<evidence type="ECO:0000256" key="11">
    <source>
        <dbReference type="ARBA" id="ARBA00023163"/>
    </source>
</evidence>
<dbReference type="GO" id="GO:1990077">
    <property type="term" value="C:primosome complex"/>
    <property type="evidence" value="ECO:0007669"/>
    <property type="project" value="UniProtKB-KW"/>
</dbReference>
<evidence type="ECO:0000256" key="12">
    <source>
        <dbReference type="HAMAP-Rule" id="MF_00974"/>
    </source>
</evidence>
<sequence length="649" mass="74992">MIAPESIQQVINRSDIVDVIGQFVKLRKRGTNYIANCPFHNEKSPSFNVNPAKGIFKCFGCGKGGDVVSFVEEYEKFSFVEAIRWLANYYQIELNETEAPEEYKQQQQIEESLRIINEFAVQYFQDILTKHEDGRLIGGSYFRERGFRDNIIEQFRLGYSLDRWDAFVIEAKAKGYSLELMEKAGLIKVRDGKPYDNYRGRVIFPIFSATGRVLGFGARILKKVENAPKYVNSPENELYVKNKVLYGLYQSRQSIAKQNECYLVEGYTDVISLHQGGITNVVASSGTSLTEGQLKLIGNLTRNLTILYDGDAAGIKAAMRGLDMALAESFNVKLVLLPDGEDPDSFIQKSGAAAFTEYVNEHKRDVIGFRLEVGLKDVGNDPVKKSQLVNEIAETISKINKTEDFSLQQYYIRESANQLRIDEEGLINLVNKFIRDRLQQEQRHRERQEEQQQQDELMAMIAMESEGVPADTGVSSLVQSEHERKEWQLVRMLLEYGHKPFKEVSSVAKYIFETIDVELMSNPLGKRMMEEYYNYWITEHRIPELSYFSNHPDKVIKQKVADILHEPYEPSHNWTERHKIEVLYGEMIYIEEIESTVAYFELKVLREMMQENMTQMQTEQDIQKLATLMKAQLSLKTRERELMSIIIIR</sequence>
<dbReference type="InterPro" id="IPR013264">
    <property type="entry name" value="DNAG_N"/>
</dbReference>
<dbReference type="InterPro" id="IPR034151">
    <property type="entry name" value="TOPRIM_DnaG_bac"/>
</dbReference>
<comment type="cofactor">
    <cofactor evidence="12 13 14">
        <name>Zn(2+)</name>
        <dbReference type="ChEBI" id="CHEBI:29105"/>
    </cofactor>
    <text evidence="12 13 14">Binds 1 zinc ion per monomer.</text>
</comment>
<dbReference type="GO" id="GO:0005737">
    <property type="term" value="C:cytoplasm"/>
    <property type="evidence" value="ECO:0007669"/>
    <property type="project" value="TreeGrafter"/>
</dbReference>
<dbReference type="SMART" id="SM00400">
    <property type="entry name" value="ZnF_CHCC"/>
    <property type="match status" value="1"/>
</dbReference>
<accession>A0A2P8D627</accession>
<dbReference type="Pfam" id="PF01807">
    <property type="entry name" value="Zn_ribbon_DnaG"/>
    <property type="match status" value="1"/>
</dbReference>
<dbReference type="HAMAP" id="MF_00974">
    <property type="entry name" value="DNA_primase_DnaG"/>
    <property type="match status" value="1"/>
</dbReference>
<dbReference type="InterPro" id="IPR037068">
    <property type="entry name" value="DNA_primase_core_N_sf"/>
</dbReference>
<evidence type="ECO:0000256" key="14">
    <source>
        <dbReference type="PIRSR" id="PIRSR002811-1"/>
    </source>
</evidence>
<comment type="function">
    <text evidence="12 13">RNA polymerase that catalyzes the synthesis of short RNA molecules used as primers for DNA polymerase during DNA replication.</text>
</comment>
<dbReference type="RefSeq" id="WP_106522821.1">
    <property type="nucleotide sequence ID" value="NZ_PYGD01000003.1"/>
</dbReference>
<keyword evidence="4 12" id="KW-0548">Nucleotidyltransferase</keyword>
<evidence type="ECO:0000256" key="4">
    <source>
        <dbReference type="ARBA" id="ARBA00022695"/>
    </source>
</evidence>
<dbReference type="GO" id="GO:0006269">
    <property type="term" value="P:DNA replication, synthesis of primer"/>
    <property type="evidence" value="ECO:0007669"/>
    <property type="project" value="UniProtKB-UniRule"/>
</dbReference>
<evidence type="ECO:0000313" key="16">
    <source>
        <dbReference type="EMBL" id="PSK92639.1"/>
    </source>
</evidence>
<keyword evidence="2 12" id="KW-0639">Primosome</keyword>
<keyword evidence="8 12" id="KW-0862">Zinc</keyword>
<name>A0A2P8D627_9BACT</name>
<dbReference type="InterPro" id="IPR002694">
    <property type="entry name" value="Znf_CHC2"/>
</dbReference>
<evidence type="ECO:0000256" key="6">
    <source>
        <dbReference type="ARBA" id="ARBA00022723"/>
    </source>
</evidence>
<keyword evidence="3 12" id="KW-0808">Transferase</keyword>
<proteinExistence type="inferred from homology"/>
<dbReference type="GO" id="GO:0000428">
    <property type="term" value="C:DNA-directed RNA polymerase complex"/>
    <property type="evidence" value="ECO:0007669"/>
    <property type="project" value="UniProtKB-KW"/>
</dbReference>
<keyword evidence="9" id="KW-0460">Magnesium</keyword>
<evidence type="ECO:0000256" key="10">
    <source>
        <dbReference type="ARBA" id="ARBA00023125"/>
    </source>
</evidence>
<dbReference type="Gene3D" id="3.90.580.10">
    <property type="entry name" value="Zinc finger, CHC2-type domain"/>
    <property type="match status" value="1"/>
</dbReference>
<comment type="catalytic activity">
    <reaction evidence="12">
        <text>ssDNA + n NTP = ssDNA/pppN(pN)n-1 hybrid + (n-1) diphosphate.</text>
        <dbReference type="EC" id="2.7.7.101"/>
    </reaction>
</comment>
<dbReference type="SUPFAM" id="SSF57783">
    <property type="entry name" value="Zinc beta-ribbon"/>
    <property type="match status" value="1"/>
</dbReference>
<keyword evidence="7 12" id="KW-0863">Zinc-finger</keyword>
<dbReference type="Proteomes" id="UP000240572">
    <property type="component" value="Unassembled WGS sequence"/>
</dbReference>
<dbReference type="PROSITE" id="PS50880">
    <property type="entry name" value="TOPRIM"/>
    <property type="match status" value="1"/>
</dbReference>
<dbReference type="FunFam" id="3.40.1360.10:FF:000002">
    <property type="entry name" value="DNA primase"/>
    <property type="match status" value="1"/>
</dbReference>
<dbReference type="Pfam" id="PF08275">
    <property type="entry name" value="DNAG_N"/>
    <property type="match status" value="1"/>
</dbReference>
<feature type="domain" description="Toprim" evidence="15">
    <location>
        <begin position="259"/>
        <end position="342"/>
    </location>
</feature>
<dbReference type="InterPro" id="IPR030846">
    <property type="entry name" value="DnaG_bac"/>
</dbReference>
<evidence type="ECO:0000259" key="15">
    <source>
        <dbReference type="PROSITE" id="PS50880"/>
    </source>
</evidence>
<comment type="domain">
    <text evidence="12">Contains an N-terminal zinc-binding domain, a central core domain that contains the primase activity, and a C-terminal DnaB-binding domain.</text>
</comment>
<comment type="subunit">
    <text evidence="12">Monomer. Interacts with DnaB.</text>
</comment>
<evidence type="ECO:0000256" key="5">
    <source>
        <dbReference type="ARBA" id="ARBA00022705"/>
    </source>
</evidence>
<dbReference type="InterPro" id="IPR006295">
    <property type="entry name" value="DNA_primase_DnaG"/>
</dbReference>
<dbReference type="SUPFAM" id="SSF56731">
    <property type="entry name" value="DNA primase core"/>
    <property type="match status" value="1"/>
</dbReference>
<feature type="zinc finger region" description="CHC2-type" evidence="12 14">
    <location>
        <begin position="37"/>
        <end position="61"/>
    </location>
</feature>
<gene>
    <name evidence="12" type="primary">dnaG</name>
    <name evidence="16" type="ORF">B0I18_103216</name>
</gene>
<comment type="similarity">
    <text evidence="12 13">Belongs to the DnaG primase family.</text>
</comment>
<protein>
    <recommendedName>
        <fullName evidence="12 13">DNA primase</fullName>
        <ecNumber evidence="12">2.7.7.101</ecNumber>
    </recommendedName>
</protein>
<keyword evidence="1 12" id="KW-0240">DNA-directed RNA polymerase</keyword>
<keyword evidence="10 12" id="KW-0238">DNA-binding</keyword>
<evidence type="ECO:0000256" key="2">
    <source>
        <dbReference type="ARBA" id="ARBA00022515"/>
    </source>
</evidence>
<dbReference type="InterPro" id="IPR006171">
    <property type="entry name" value="TOPRIM_dom"/>
</dbReference>
<dbReference type="Gene3D" id="3.90.980.10">
    <property type="entry name" value="DNA primase, catalytic core, N-terminal domain"/>
    <property type="match status" value="1"/>
</dbReference>
<comment type="caution">
    <text evidence="16">The sequence shown here is derived from an EMBL/GenBank/DDBJ whole genome shotgun (WGS) entry which is preliminary data.</text>
</comment>
<dbReference type="Gene3D" id="3.40.1360.10">
    <property type="match status" value="1"/>
</dbReference>
<keyword evidence="5 12" id="KW-0235">DNA replication</keyword>
<dbReference type="EC" id="2.7.7.101" evidence="12"/>
<dbReference type="PANTHER" id="PTHR30313:SF2">
    <property type="entry name" value="DNA PRIMASE"/>
    <property type="match status" value="1"/>
</dbReference>
<evidence type="ECO:0000256" key="9">
    <source>
        <dbReference type="ARBA" id="ARBA00022842"/>
    </source>
</evidence>
<dbReference type="GO" id="GO:0003677">
    <property type="term" value="F:DNA binding"/>
    <property type="evidence" value="ECO:0007669"/>
    <property type="project" value="UniProtKB-KW"/>
</dbReference>
<dbReference type="NCBIfam" id="TIGR01391">
    <property type="entry name" value="dnaG"/>
    <property type="match status" value="1"/>
</dbReference>
<dbReference type="Pfam" id="PF13155">
    <property type="entry name" value="Toprim_2"/>
    <property type="match status" value="1"/>
</dbReference>
<keyword evidence="11 12" id="KW-0804">Transcription</keyword>
<dbReference type="GO" id="GO:0008270">
    <property type="term" value="F:zinc ion binding"/>
    <property type="evidence" value="ECO:0007669"/>
    <property type="project" value="UniProtKB-UniRule"/>
</dbReference>
<organism evidence="16 17">
    <name type="scientific">Taibaiella chishuiensis</name>
    <dbReference type="NCBI Taxonomy" id="1434707"/>
    <lineage>
        <taxon>Bacteria</taxon>
        <taxon>Pseudomonadati</taxon>
        <taxon>Bacteroidota</taxon>
        <taxon>Chitinophagia</taxon>
        <taxon>Chitinophagales</taxon>
        <taxon>Chitinophagaceae</taxon>
        <taxon>Taibaiella</taxon>
    </lineage>
</organism>
<dbReference type="PIRSF" id="PIRSF002811">
    <property type="entry name" value="DnaG"/>
    <property type="match status" value="1"/>
</dbReference>
<dbReference type="InterPro" id="IPR050219">
    <property type="entry name" value="DnaG_primase"/>
</dbReference>
<dbReference type="PANTHER" id="PTHR30313">
    <property type="entry name" value="DNA PRIMASE"/>
    <property type="match status" value="1"/>
</dbReference>
<evidence type="ECO:0000256" key="8">
    <source>
        <dbReference type="ARBA" id="ARBA00022833"/>
    </source>
</evidence>
<evidence type="ECO:0000256" key="13">
    <source>
        <dbReference type="PIRNR" id="PIRNR002811"/>
    </source>
</evidence>
<dbReference type="GO" id="GO:0003899">
    <property type="term" value="F:DNA-directed RNA polymerase activity"/>
    <property type="evidence" value="ECO:0007669"/>
    <property type="project" value="UniProtKB-UniRule"/>
</dbReference>
<dbReference type="SMART" id="SM00493">
    <property type="entry name" value="TOPRIM"/>
    <property type="match status" value="1"/>
</dbReference>
<dbReference type="EMBL" id="PYGD01000003">
    <property type="protein sequence ID" value="PSK92639.1"/>
    <property type="molecule type" value="Genomic_DNA"/>
</dbReference>
<dbReference type="AlphaFoldDB" id="A0A2P8D627"/>
<keyword evidence="17" id="KW-1185">Reference proteome</keyword>
<keyword evidence="6 12" id="KW-0479">Metal-binding</keyword>
<dbReference type="OrthoDB" id="9803773at2"/>
<dbReference type="FunFam" id="3.90.580.10:FF:000001">
    <property type="entry name" value="DNA primase"/>
    <property type="match status" value="1"/>
</dbReference>
<evidence type="ECO:0000313" key="17">
    <source>
        <dbReference type="Proteomes" id="UP000240572"/>
    </source>
</evidence>
<evidence type="ECO:0000256" key="1">
    <source>
        <dbReference type="ARBA" id="ARBA00022478"/>
    </source>
</evidence>
<evidence type="ECO:0000256" key="7">
    <source>
        <dbReference type="ARBA" id="ARBA00022771"/>
    </source>
</evidence>
<evidence type="ECO:0000256" key="3">
    <source>
        <dbReference type="ARBA" id="ARBA00022679"/>
    </source>
</evidence>
<dbReference type="InterPro" id="IPR036977">
    <property type="entry name" value="DNA_primase_Znf_CHC2"/>
</dbReference>
<reference evidence="16 17" key="1">
    <citation type="submission" date="2018-03" db="EMBL/GenBank/DDBJ databases">
        <title>Genomic Encyclopedia of Type Strains, Phase III (KMG-III): the genomes of soil and plant-associated and newly described type strains.</title>
        <authorList>
            <person name="Whitman W."/>
        </authorList>
    </citation>
    <scope>NUCLEOTIDE SEQUENCE [LARGE SCALE GENOMIC DNA]</scope>
    <source>
        <strain evidence="16 17">CGMCC 1.12700</strain>
    </source>
</reference>